<dbReference type="AlphaFoldDB" id="X1TF48"/>
<gene>
    <name evidence="2" type="ORF">S12H4_24506</name>
</gene>
<name>X1TF48_9ZZZZ</name>
<evidence type="ECO:0000259" key="1">
    <source>
        <dbReference type="Pfam" id="PF13476"/>
    </source>
</evidence>
<dbReference type="SUPFAM" id="SSF52540">
    <property type="entry name" value="P-loop containing nucleoside triphosphate hydrolases"/>
    <property type="match status" value="1"/>
</dbReference>
<sequence length="142" mass="15867">MRLLELEIHNVRGICDMTLNLNGKNLVVWGQNGSGKSAIVDSIDFLLTGHISRLMGKGTGDIKLDKHGTHIKHEPKEATVRAVVAIPNYPKPIEIKRCIEHPGKIEYVDEDAKQFLGPILSIANRGQHVLTRREILKYITAE</sequence>
<proteinExistence type="predicted"/>
<dbReference type="Pfam" id="PF13476">
    <property type="entry name" value="AAA_23"/>
    <property type="match status" value="1"/>
</dbReference>
<feature type="non-terminal residue" evidence="2">
    <location>
        <position position="142"/>
    </location>
</feature>
<dbReference type="InterPro" id="IPR027417">
    <property type="entry name" value="P-loop_NTPase"/>
</dbReference>
<dbReference type="EMBL" id="BARW01013324">
    <property type="protein sequence ID" value="GAI78659.1"/>
    <property type="molecule type" value="Genomic_DNA"/>
</dbReference>
<dbReference type="Gene3D" id="3.40.50.300">
    <property type="entry name" value="P-loop containing nucleotide triphosphate hydrolases"/>
    <property type="match status" value="1"/>
</dbReference>
<dbReference type="InterPro" id="IPR038729">
    <property type="entry name" value="Rad50/SbcC_AAA"/>
</dbReference>
<feature type="domain" description="Rad50/SbcC-type AAA" evidence="1">
    <location>
        <begin position="5"/>
        <end position="81"/>
    </location>
</feature>
<evidence type="ECO:0000313" key="2">
    <source>
        <dbReference type="EMBL" id="GAI78659.1"/>
    </source>
</evidence>
<protein>
    <recommendedName>
        <fullName evidence="1">Rad50/SbcC-type AAA domain-containing protein</fullName>
    </recommendedName>
</protein>
<accession>X1TF48</accession>
<reference evidence="2" key="1">
    <citation type="journal article" date="2014" name="Front. Microbiol.">
        <title>High frequency of phylogenetically diverse reductive dehalogenase-homologous genes in deep subseafloor sedimentary metagenomes.</title>
        <authorList>
            <person name="Kawai M."/>
            <person name="Futagami T."/>
            <person name="Toyoda A."/>
            <person name="Takaki Y."/>
            <person name="Nishi S."/>
            <person name="Hori S."/>
            <person name="Arai W."/>
            <person name="Tsubouchi T."/>
            <person name="Morono Y."/>
            <person name="Uchiyama I."/>
            <person name="Ito T."/>
            <person name="Fujiyama A."/>
            <person name="Inagaki F."/>
            <person name="Takami H."/>
        </authorList>
    </citation>
    <scope>NUCLEOTIDE SEQUENCE</scope>
    <source>
        <strain evidence="2">Expedition CK06-06</strain>
    </source>
</reference>
<dbReference type="GO" id="GO:0006302">
    <property type="term" value="P:double-strand break repair"/>
    <property type="evidence" value="ECO:0007669"/>
    <property type="project" value="InterPro"/>
</dbReference>
<dbReference type="GO" id="GO:0016887">
    <property type="term" value="F:ATP hydrolysis activity"/>
    <property type="evidence" value="ECO:0007669"/>
    <property type="project" value="InterPro"/>
</dbReference>
<comment type="caution">
    <text evidence="2">The sequence shown here is derived from an EMBL/GenBank/DDBJ whole genome shotgun (WGS) entry which is preliminary data.</text>
</comment>
<organism evidence="2">
    <name type="scientific">marine sediment metagenome</name>
    <dbReference type="NCBI Taxonomy" id="412755"/>
    <lineage>
        <taxon>unclassified sequences</taxon>
        <taxon>metagenomes</taxon>
        <taxon>ecological metagenomes</taxon>
    </lineage>
</organism>